<reference evidence="2 3" key="1">
    <citation type="journal article" date="2020" name="Microorganisms">
        <title>Osmotic Adaptation and Compatible Solute Biosynthesis of Phototrophic Bacteria as Revealed from Genome Analyses.</title>
        <authorList>
            <person name="Imhoff J.F."/>
            <person name="Rahn T."/>
            <person name="Kunzel S."/>
            <person name="Keller A."/>
            <person name="Neulinger S.C."/>
        </authorList>
    </citation>
    <scope>NUCLEOTIDE SEQUENCE [LARGE SCALE GENOMIC DNA]</scope>
    <source>
        <strain evidence="2 3">DSM 25653</strain>
    </source>
</reference>
<gene>
    <name evidence="2" type="ORF">CKO42_02365</name>
</gene>
<dbReference type="InterPro" id="IPR031807">
    <property type="entry name" value="HicB-like"/>
</dbReference>
<dbReference type="InterPro" id="IPR051404">
    <property type="entry name" value="TA_system_antitoxin"/>
</dbReference>
<dbReference type="RefSeq" id="WP_322828184.1">
    <property type="nucleotide sequence ID" value="NZ_JAXUFI010000042.1"/>
</dbReference>
<evidence type="ECO:0000259" key="1">
    <source>
        <dbReference type="Pfam" id="PF15919"/>
    </source>
</evidence>
<dbReference type="PANTHER" id="PTHR34504">
    <property type="entry name" value="ANTITOXIN HICB"/>
    <property type="match status" value="1"/>
</dbReference>
<dbReference type="Proteomes" id="UP001138768">
    <property type="component" value="Unassembled WGS sequence"/>
</dbReference>
<dbReference type="PANTHER" id="PTHR34504:SF2">
    <property type="entry name" value="UPF0150 PROTEIN SSL0259"/>
    <property type="match status" value="1"/>
</dbReference>
<keyword evidence="3" id="KW-1185">Reference proteome</keyword>
<evidence type="ECO:0000313" key="2">
    <source>
        <dbReference type="EMBL" id="MBK1617313.1"/>
    </source>
</evidence>
<dbReference type="Gene3D" id="3.30.160.250">
    <property type="match status" value="1"/>
</dbReference>
<evidence type="ECO:0000313" key="3">
    <source>
        <dbReference type="Proteomes" id="UP001138768"/>
    </source>
</evidence>
<dbReference type="CDD" id="cd22231">
    <property type="entry name" value="RHH_NikR_HicB-like"/>
    <property type="match status" value="1"/>
</dbReference>
<dbReference type="InterPro" id="IPR010985">
    <property type="entry name" value="Ribbon_hlx_hlx"/>
</dbReference>
<dbReference type="SUPFAM" id="SSF143100">
    <property type="entry name" value="TTHA1013/TTHA0281-like"/>
    <property type="match status" value="1"/>
</dbReference>
<comment type="caution">
    <text evidence="2">The sequence shown here is derived from an EMBL/GenBank/DDBJ whole genome shotgun (WGS) entry which is preliminary data.</text>
</comment>
<dbReference type="InterPro" id="IPR035069">
    <property type="entry name" value="TTHA1013/TTHA0281-like"/>
</dbReference>
<dbReference type="GO" id="GO:0006355">
    <property type="term" value="P:regulation of DNA-templated transcription"/>
    <property type="evidence" value="ECO:0007669"/>
    <property type="project" value="InterPro"/>
</dbReference>
<dbReference type="Gene3D" id="1.10.1220.10">
    <property type="entry name" value="Met repressor-like"/>
    <property type="match status" value="1"/>
</dbReference>
<dbReference type="InterPro" id="IPR013321">
    <property type="entry name" value="Arc_rbn_hlx_hlx"/>
</dbReference>
<protein>
    <recommendedName>
        <fullName evidence="1">HicB-like antitoxin of toxin-antitoxin system domain-containing protein</fullName>
    </recommendedName>
</protein>
<dbReference type="Pfam" id="PF15919">
    <property type="entry name" value="HicB_lk_antitox"/>
    <property type="match status" value="1"/>
</dbReference>
<feature type="domain" description="HicB-like antitoxin of toxin-antitoxin system" evidence="1">
    <location>
        <begin position="3"/>
        <end position="125"/>
    </location>
</feature>
<organism evidence="2 3">
    <name type="scientific">Lamprobacter modestohalophilus</name>
    <dbReference type="NCBI Taxonomy" id="1064514"/>
    <lineage>
        <taxon>Bacteria</taxon>
        <taxon>Pseudomonadati</taxon>
        <taxon>Pseudomonadota</taxon>
        <taxon>Gammaproteobacteria</taxon>
        <taxon>Chromatiales</taxon>
        <taxon>Chromatiaceae</taxon>
        <taxon>Lamprobacter</taxon>
    </lineage>
</organism>
<accession>A0A9X0W6S6</accession>
<dbReference type="EMBL" id="NRRY01000003">
    <property type="protein sequence ID" value="MBK1617313.1"/>
    <property type="molecule type" value="Genomic_DNA"/>
</dbReference>
<proteinExistence type="predicted"/>
<dbReference type="SUPFAM" id="SSF47598">
    <property type="entry name" value="Ribbon-helix-helix"/>
    <property type="match status" value="1"/>
</dbReference>
<sequence>MRFPVVLHSDDGVRFGVTVPDLPGCFSAGDSFDEALDAVLEAIDLHLEGLTEDGQEIPIPGSIAEHRTHPDFADGVWAVVDVDVSRFEGRAEKINITLPRRLLTKIDAYAKAHGATRSGFLADAARAAMR</sequence>
<dbReference type="AlphaFoldDB" id="A0A9X0W6S6"/>
<name>A0A9X0W6S6_9GAMM</name>